<feature type="transmembrane region" description="Helical" evidence="1">
    <location>
        <begin position="427"/>
        <end position="450"/>
    </location>
</feature>
<feature type="transmembrane region" description="Helical" evidence="1">
    <location>
        <begin position="37"/>
        <end position="65"/>
    </location>
</feature>
<evidence type="ECO:0008006" key="4">
    <source>
        <dbReference type="Google" id="ProtNLM"/>
    </source>
</evidence>
<feature type="transmembrane region" description="Helical" evidence="1">
    <location>
        <begin position="216"/>
        <end position="235"/>
    </location>
</feature>
<dbReference type="KEGG" id="mfe:Mefer_0502"/>
<dbReference type="Pfam" id="PF20176">
    <property type="entry name" value="DUF6541"/>
    <property type="match status" value="1"/>
</dbReference>
<dbReference type="EMBL" id="CP001696">
    <property type="protein sequence ID" value="ACV24325.1"/>
    <property type="molecule type" value="Genomic_DNA"/>
</dbReference>
<evidence type="ECO:0000313" key="3">
    <source>
        <dbReference type="Proteomes" id="UP000001495"/>
    </source>
</evidence>
<dbReference type="GeneID" id="8365176"/>
<name>C7P6Z3_METFA</name>
<dbReference type="STRING" id="573064.Mefer_0502"/>
<dbReference type="HOGENOM" id="CLU_459782_0_0_2"/>
<keyword evidence="1" id="KW-0812">Transmembrane</keyword>
<dbReference type="InterPro" id="IPR046671">
    <property type="entry name" value="DUF6541"/>
</dbReference>
<dbReference type="RefSeq" id="WP_015791062.1">
    <property type="nucleotide sequence ID" value="NC_013156.1"/>
</dbReference>
<evidence type="ECO:0000256" key="1">
    <source>
        <dbReference type="SAM" id="Phobius"/>
    </source>
</evidence>
<feature type="transmembrane region" description="Helical" evidence="1">
    <location>
        <begin position="144"/>
        <end position="162"/>
    </location>
</feature>
<proteinExistence type="predicted"/>
<feature type="transmembrane region" description="Helical" evidence="1">
    <location>
        <begin position="334"/>
        <end position="357"/>
    </location>
</feature>
<organism evidence="2 3">
    <name type="scientific">Methanocaldococcus fervens (strain DSM 4213 / JCM 15782 / AG86)</name>
    <name type="common">Methanococcus fervens</name>
    <dbReference type="NCBI Taxonomy" id="573064"/>
    <lineage>
        <taxon>Archaea</taxon>
        <taxon>Methanobacteriati</taxon>
        <taxon>Methanobacteriota</taxon>
        <taxon>Methanomada group</taxon>
        <taxon>Methanococci</taxon>
        <taxon>Methanococcales</taxon>
        <taxon>Methanocaldococcaceae</taxon>
        <taxon>Methanocaldococcus</taxon>
    </lineage>
</organism>
<dbReference type="AlphaFoldDB" id="C7P6Z3"/>
<reference evidence="2" key="1">
    <citation type="submission" date="2009-08" db="EMBL/GenBank/DDBJ databases">
        <title>Complete sequence of chromosome of Methanocaldococcus fervens AG86.</title>
        <authorList>
            <consortium name="US DOE Joint Genome Institute"/>
            <person name="Lucas S."/>
            <person name="Copeland A."/>
            <person name="Lapidus A."/>
            <person name="Glavina del Rio T."/>
            <person name="Tice H."/>
            <person name="Bruce D."/>
            <person name="Goodwin L."/>
            <person name="Pitluck S."/>
            <person name="Chertkov O."/>
            <person name="Detter J.C."/>
            <person name="Han C."/>
            <person name="Tapia R."/>
            <person name="Larimer F."/>
            <person name="Land M."/>
            <person name="Hauser L."/>
            <person name="Kyrpides N."/>
            <person name="Ovchinnikova G."/>
            <person name="Lupa-Sieprawska M."/>
            <person name="Whitman W.B."/>
        </authorList>
    </citation>
    <scope>NUCLEOTIDE SEQUENCE [LARGE SCALE GENOMIC DNA]</scope>
    <source>
        <strain evidence="2">AG86</strain>
    </source>
</reference>
<keyword evidence="1" id="KW-1133">Transmembrane helix</keyword>
<feature type="transmembrane region" description="Helical" evidence="1">
    <location>
        <begin position="369"/>
        <end position="387"/>
    </location>
</feature>
<protein>
    <recommendedName>
        <fullName evidence="4">Glycosyltransferase RgtA/B/C/D-like domain-containing protein</fullName>
    </recommendedName>
</protein>
<gene>
    <name evidence="2" type="ordered locus">Mefer_0502</name>
</gene>
<dbReference type="Proteomes" id="UP000001495">
    <property type="component" value="Chromosome"/>
</dbReference>
<evidence type="ECO:0000313" key="2">
    <source>
        <dbReference type="EMBL" id="ACV24325.1"/>
    </source>
</evidence>
<sequence>MEIFLFIVILLLIYLLNPLKGEEKVITTLFLSVFYIISISYLLSFVGIPMYKILYVITLLFLFIIQRIKQNSFLNLNLFKIQNFKLKWKFIAIISILICSLFVAYSLFPKYPCEKWDSQYHMFKIKAIILEKTIFYKNQEYMRYWAYPSGFHSFTYFLASNVRDIPNTIYFIEIFMVMLFVLSHYYIGESIKEGTGIYTALFVPLNYEFYRILLKAIYPNTLGYCIFLILIAFLLRYKSTKNNIYLYLFSFGVFSLIFTHTFPFLMLTLFLASLMLWDVMYKKYGDILNHIKFFTIPILCSFIIIYPKFINSVISYSNTSYVIHNIHPYTIYDVIISILDGIGTCCSTTVAIGLLFSHQIPFILFMKRLLAMTLYIVLFIFGTIFLIKNKKGYFVFYILLMILWLLNNQLIGFKIPFFSALYNSIRWIYNFQILMPVFYGCGLYYIGKIIPTKRKLIVTTIIITLLSNAYTTYSYHPKFYWRFYLVGDDEIDAFNFINENNISNKIFLNFGQDSGQFIPIFTNNKCVFC</sequence>
<feature type="transmembrane region" description="Helical" evidence="1">
    <location>
        <begin position="293"/>
        <end position="314"/>
    </location>
</feature>
<keyword evidence="3" id="KW-1185">Reference proteome</keyword>
<feature type="transmembrane region" description="Helical" evidence="1">
    <location>
        <begin position="393"/>
        <end position="415"/>
    </location>
</feature>
<dbReference type="eggNOG" id="arCOG05831">
    <property type="taxonomic scope" value="Archaea"/>
</dbReference>
<accession>C7P6Z3</accession>
<dbReference type="OrthoDB" id="62742at2157"/>
<feature type="transmembrane region" description="Helical" evidence="1">
    <location>
        <begin position="456"/>
        <end position="475"/>
    </location>
</feature>
<feature type="transmembrane region" description="Helical" evidence="1">
    <location>
        <begin position="169"/>
        <end position="187"/>
    </location>
</feature>
<feature type="transmembrane region" description="Helical" evidence="1">
    <location>
        <begin position="86"/>
        <end position="108"/>
    </location>
</feature>
<keyword evidence="1" id="KW-0472">Membrane</keyword>